<keyword evidence="4 9" id="KW-0808">Transferase</keyword>
<dbReference type="EMBL" id="LWQT01000028">
    <property type="protein sequence ID" value="OAN54663.1"/>
    <property type="molecule type" value="Genomic_DNA"/>
</dbReference>
<comment type="function">
    <text evidence="9">Catalyzes the formation of dTDP-glucose, from dTTP and glucose 1-phosphate, as well as its pyrophosphorolysis.</text>
</comment>
<dbReference type="InterPro" id="IPR005835">
    <property type="entry name" value="NTP_transferase_dom"/>
</dbReference>
<dbReference type="GO" id="GO:0008879">
    <property type="term" value="F:glucose-1-phosphate thymidylyltransferase activity"/>
    <property type="evidence" value="ECO:0007669"/>
    <property type="project" value="UniProtKB-EC"/>
</dbReference>
<dbReference type="PANTHER" id="PTHR43532">
    <property type="entry name" value="GLUCOSE-1-PHOSPHATE THYMIDYLYLTRANSFERASE"/>
    <property type="match status" value="1"/>
</dbReference>
<dbReference type="Pfam" id="PF00483">
    <property type="entry name" value="NTP_transferase"/>
    <property type="match status" value="1"/>
</dbReference>
<dbReference type="RefSeq" id="WP_068489589.1">
    <property type="nucleotide sequence ID" value="NZ_LWQT01000028.1"/>
</dbReference>
<keyword evidence="12" id="KW-1185">Reference proteome</keyword>
<accession>A0A178MYA9</accession>
<comment type="catalytic activity">
    <reaction evidence="8 9">
        <text>dTTP + alpha-D-glucose 1-phosphate + H(+) = dTDP-alpha-D-glucose + diphosphate</text>
        <dbReference type="Rhea" id="RHEA:15225"/>
        <dbReference type="ChEBI" id="CHEBI:15378"/>
        <dbReference type="ChEBI" id="CHEBI:33019"/>
        <dbReference type="ChEBI" id="CHEBI:37568"/>
        <dbReference type="ChEBI" id="CHEBI:57477"/>
        <dbReference type="ChEBI" id="CHEBI:58601"/>
        <dbReference type="EC" id="2.7.7.24"/>
    </reaction>
</comment>
<evidence type="ECO:0000256" key="1">
    <source>
        <dbReference type="ARBA" id="ARBA00001946"/>
    </source>
</evidence>
<evidence type="ECO:0000313" key="11">
    <source>
        <dbReference type="EMBL" id="OAN54663.1"/>
    </source>
</evidence>
<dbReference type="EC" id="2.7.7.24" evidence="3 9"/>
<dbReference type="FunFam" id="3.90.550.10:FF:000023">
    <property type="entry name" value="Glucose-1-phosphate thymidylyltransferase"/>
    <property type="match status" value="1"/>
</dbReference>
<evidence type="ECO:0000256" key="5">
    <source>
        <dbReference type="ARBA" id="ARBA00022695"/>
    </source>
</evidence>
<evidence type="ECO:0000313" key="12">
    <source>
        <dbReference type="Proteomes" id="UP000078428"/>
    </source>
</evidence>
<dbReference type="SUPFAM" id="SSF53448">
    <property type="entry name" value="Nucleotide-diphospho-sugar transferases"/>
    <property type="match status" value="1"/>
</dbReference>
<dbReference type="Gene3D" id="3.90.550.10">
    <property type="entry name" value="Spore Coat Polysaccharide Biosynthesis Protein SpsA, Chain A"/>
    <property type="match status" value="1"/>
</dbReference>
<evidence type="ECO:0000256" key="6">
    <source>
        <dbReference type="ARBA" id="ARBA00022723"/>
    </source>
</evidence>
<proteinExistence type="inferred from homology"/>
<gene>
    <name evidence="11" type="ORF">A6A04_12115</name>
</gene>
<dbReference type="STRING" id="1285242.A6A04_12115"/>
<dbReference type="PANTHER" id="PTHR43532:SF1">
    <property type="entry name" value="GLUCOSE-1-PHOSPHATE THYMIDYLYLTRANSFERASE 1"/>
    <property type="match status" value="1"/>
</dbReference>
<organism evidence="11 12">
    <name type="scientific">Paramagnetospirillum marisnigri</name>
    <dbReference type="NCBI Taxonomy" id="1285242"/>
    <lineage>
        <taxon>Bacteria</taxon>
        <taxon>Pseudomonadati</taxon>
        <taxon>Pseudomonadota</taxon>
        <taxon>Alphaproteobacteria</taxon>
        <taxon>Rhodospirillales</taxon>
        <taxon>Magnetospirillaceae</taxon>
        <taxon>Paramagnetospirillum</taxon>
    </lineage>
</organism>
<dbReference type="Proteomes" id="UP000078428">
    <property type="component" value="Unassembled WGS sequence"/>
</dbReference>
<keyword evidence="7 9" id="KW-0460">Magnesium</keyword>
<dbReference type="NCBIfam" id="TIGR01207">
    <property type="entry name" value="rmlA"/>
    <property type="match status" value="1"/>
</dbReference>
<comment type="caution">
    <text evidence="11">The sequence shown here is derived from an EMBL/GenBank/DDBJ whole genome shotgun (WGS) entry which is preliminary data.</text>
</comment>
<feature type="domain" description="Nucleotidyl transferase" evidence="10">
    <location>
        <begin position="2"/>
        <end position="237"/>
    </location>
</feature>
<dbReference type="InterPro" id="IPR029044">
    <property type="entry name" value="Nucleotide-diphossugar_trans"/>
</dbReference>
<sequence length="302" mass="32696">MKGIILAGGMGTRLWPVTLGVSKQLLPVYNKPMVYYPLSVLMLAGIRDILVITRPEDQASFRNLLGDGARLGLSISYTIQPKPEGLPQAFVLAKDFIGDDRCALVLGDNIFFGHGLPELLREAGRQTVGASIFTYVTRTPEAYGVLVRDEARRPMEVVEKPRTLVSNEAITGLYFFGPEVVEMASSLKPSVRGETEITDLIRTYVANGTLAVQEMGRGYAWFDSGTHESLLQASIFVQAIEERQGLAVACLEEIALRMGFIGLDELHAIAASISASSYGAYVHQLSQSLKGKVQGAPSVSGS</sequence>
<comment type="cofactor">
    <cofactor evidence="1">
        <name>Mg(2+)</name>
        <dbReference type="ChEBI" id="CHEBI:18420"/>
    </cofactor>
</comment>
<dbReference type="OrthoDB" id="9803871at2"/>
<evidence type="ECO:0000256" key="4">
    <source>
        <dbReference type="ARBA" id="ARBA00022679"/>
    </source>
</evidence>
<evidence type="ECO:0000256" key="3">
    <source>
        <dbReference type="ARBA" id="ARBA00012461"/>
    </source>
</evidence>
<evidence type="ECO:0000256" key="8">
    <source>
        <dbReference type="ARBA" id="ARBA00049336"/>
    </source>
</evidence>
<evidence type="ECO:0000256" key="2">
    <source>
        <dbReference type="ARBA" id="ARBA00010480"/>
    </source>
</evidence>
<dbReference type="GO" id="GO:0046872">
    <property type="term" value="F:metal ion binding"/>
    <property type="evidence" value="ECO:0007669"/>
    <property type="project" value="UniProtKB-KW"/>
</dbReference>
<evidence type="ECO:0000259" key="10">
    <source>
        <dbReference type="Pfam" id="PF00483"/>
    </source>
</evidence>
<evidence type="ECO:0000256" key="7">
    <source>
        <dbReference type="ARBA" id="ARBA00022842"/>
    </source>
</evidence>
<protein>
    <recommendedName>
        <fullName evidence="3 9">Glucose-1-phosphate thymidylyltransferase</fullName>
        <ecNumber evidence="3 9">2.7.7.24</ecNumber>
    </recommendedName>
</protein>
<reference evidence="11 12" key="1">
    <citation type="submission" date="2016-04" db="EMBL/GenBank/DDBJ databases">
        <title>Draft genome sequence of freshwater magnetotactic bacteria Magnetospirillum marisnigri SP-1 and Magnetospirillum moscoviense BB-1.</title>
        <authorList>
            <person name="Koziaeva V."/>
            <person name="Dziuba M.V."/>
            <person name="Ivanov T.M."/>
            <person name="Kuznetsov B."/>
            <person name="Grouzdev D.S."/>
        </authorList>
    </citation>
    <scope>NUCLEOTIDE SEQUENCE [LARGE SCALE GENOMIC DNA]</scope>
    <source>
        <strain evidence="11 12">SP-1</strain>
    </source>
</reference>
<keyword evidence="6 9" id="KW-0479">Metal-binding</keyword>
<evidence type="ECO:0000256" key="9">
    <source>
        <dbReference type="RuleBase" id="RU003706"/>
    </source>
</evidence>
<dbReference type="InterPro" id="IPR005907">
    <property type="entry name" value="G1P_thy_trans_s"/>
</dbReference>
<dbReference type="AlphaFoldDB" id="A0A178MYA9"/>
<name>A0A178MYA9_9PROT</name>
<comment type="similarity">
    <text evidence="2 9">Belongs to the glucose-1-phosphate thymidylyltransferase family.</text>
</comment>
<keyword evidence="5 9" id="KW-0548">Nucleotidyltransferase</keyword>